<evidence type="ECO:0000313" key="2">
    <source>
        <dbReference type="EMBL" id="SEJ62225.1"/>
    </source>
</evidence>
<dbReference type="STRING" id="1416801.SAMN05192553_106132"/>
<protein>
    <submittedName>
        <fullName evidence="2">Uncharacterized protein</fullName>
    </submittedName>
</protein>
<name>A0A1H7AMI8_9BACT</name>
<dbReference type="RefSeq" id="WP_092177232.1">
    <property type="nucleotide sequence ID" value="NZ_FNZH01000006.1"/>
</dbReference>
<keyword evidence="1" id="KW-1133">Transmembrane helix</keyword>
<evidence type="ECO:0000313" key="3">
    <source>
        <dbReference type="Proteomes" id="UP000199403"/>
    </source>
</evidence>
<accession>A0A1H7AMI8</accession>
<evidence type="ECO:0000256" key="1">
    <source>
        <dbReference type="SAM" id="Phobius"/>
    </source>
</evidence>
<keyword evidence="1" id="KW-0472">Membrane</keyword>
<reference evidence="3" key="1">
    <citation type="submission" date="2016-10" db="EMBL/GenBank/DDBJ databases">
        <authorList>
            <person name="Varghese N."/>
            <person name="Submissions S."/>
        </authorList>
    </citation>
    <scope>NUCLEOTIDE SEQUENCE [LARGE SCALE GENOMIC DNA]</scope>
    <source>
        <strain evidence="3">IBRC-M 10761</strain>
    </source>
</reference>
<gene>
    <name evidence="2" type="ORF">SAMN05192553_106132</name>
</gene>
<keyword evidence="1" id="KW-0812">Transmembrane</keyword>
<proteinExistence type="predicted"/>
<feature type="transmembrane region" description="Helical" evidence="1">
    <location>
        <begin position="7"/>
        <end position="28"/>
    </location>
</feature>
<dbReference type="EMBL" id="FNZH01000006">
    <property type="protein sequence ID" value="SEJ62225.1"/>
    <property type="molecule type" value="Genomic_DNA"/>
</dbReference>
<feature type="transmembrane region" description="Helical" evidence="1">
    <location>
        <begin position="34"/>
        <end position="55"/>
    </location>
</feature>
<organism evidence="2 3">
    <name type="scientific">Cyclobacterium xiamenense</name>
    <dbReference type="NCBI Taxonomy" id="1297121"/>
    <lineage>
        <taxon>Bacteria</taxon>
        <taxon>Pseudomonadati</taxon>
        <taxon>Bacteroidota</taxon>
        <taxon>Cytophagia</taxon>
        <taxon>Cytophagales</taxon>
        <taxon>Cyclobacteriaceae</taxon>
        <taxon>Cyclobacterium</taxon>
    </lineage>
</organism>
<sequence length="62" mass="6754">MNFKRIFGPILTLIGLGALIYGAYAFLGPGEADWKTLLVVFVLGFVFFSSGLGLLKTIKDRS</sequence>
<dbReference type="AlphaFoldDB" id="A0A1H7AMI8"/>
<keyword evidence="3" id="KW-1185">Reference proteome</keyword>
<dbReference type="Proteomes" id="UP000199403">
    <property type="component" value="Unassembled WGS sequence"/>
</dbReference>
<dbReference type="OrthoDB" id="677537at2"/>